<name>A0AAP5QHE2_9BURK</name>
<dbReference type="RefSeq" id="WP_046564630.1">
    <property type="nucleotide sequence ID" value="NZ_CP010025.1"/>
</dbReference>
<evidence type="ECO:0000313" key="3">
    <source>
        <dbReference type="Proteomes" id="UP000032614"/>
    </source>
</evidence>
<organism evidence="2 4">
    <name type="scientific">Paraburkholderia fungorum</name>
    <dbReference type="NCBI Taxonomy" id="134537"/>
    <lineage>
        <taxon>Bacteria</taxon>
        <taxon>Pseudomonadati</taxon>
        <taxon>Pseudomonadota</taxon>
        <taxon>Betaproteobacteria</taxon>
        <taxon>Burkholderiales</taxon>
        <taxon>Burkholderiaceae</taxon>
        <taxon>Paraburkholderia</taxon>
    </lineage>
</organism>
<sequence length="177" mass="19312">MFGLYPAGSEWVRLFAMEEQSMRNIQKSLVDHAGFAGAILHQPFGEHRGAVMAQSGQILVLSSTTPGTVQLAVTPTVQMQHLLWSYGQGYATQWSAMEIRSLTGYAGWDELLTRARREFSHACESVAAAIAGTLQPPVATAARPDPMNESFPNEDDDAFYSRMAAMSDIQEVPSCAL</sequence>
<dbReference type="KEGG" id="bfn:OI25_7191"/>
<dbReference type="EMBL" id="JANSLM010000018">
    <property type="protein sequence ID" value="MDT8842615.1"/>
    <property type="molecule type" value="Genomic_DNA"/>
</dbReference>
<dbReference type="EMBL" id="CP010025">
    <property type="protein sequence ID" value="AJZ56879.1"/>
    <property type="molecule type" value="Genomic_DNA"/>
</dbReference>
<protein>
    <submittedName>
        <fullName evidence="2">Uncharacterized protein</fullName>
    </submittedName>
</protein>
<evidence type="ECO:0000313" key="1">
    <source>
        <dbReference type="EMBL" id="AJZ56879.1"/>
    </source>
</evidence>
<reference evidence="1 3" key="1">
    <citation type="journal article" date="2015" name="Genome Announc.">
        <title>Complete genome sequences for 59 burkholderia isolates, both pathogenic and near neighbor.</title>
        <authorList>
            <person name="Johnson S.L."/>
            <person name="Bishop-Lilly K.A."/>
            <person name="Ladner J.T."/>
            <person name="Daligault H.E."/>
            <person name="Davenport K.W."/>
            <person name="Jaissle J."/>
            <person name="Frey K.G."/>
            <person name="Koroleva G.I."/>
            <person name="Bruce D.C."/>
            <person name="Coyne S.R."/>
            <person name="Broomall S.M."/>
            <person name="Li P.E."/>
            <person name="Teshima H."/>
            <person name="Gibbons H.S."/>
            <person name="Palacios G.F."/>
            <person name="Rosenzweig C.N."/>
            <person name="Redden C.L."/>
            <person name="Xu Y."/>
            <person name="Minogue T.D."/>
            <person name="Chain P.S."/>
        </authorList>
    </citation>
    <scope>NUCLEOTIDE SEQUENCE [LARGE SCALE GENOMIC DNA]</scope>
    <source>
        <strain evidence="1 3">ATCC BAA-463</strain>
    </source>
</reference>
<dbReference type="Proteomes" id="UP000032614">
    <property type="component" value="Chromosome 3"/>
</dbReference>
<evidence type="ECO:0000313" key="2">
    <source>
        <dbReference type="EMBL" id="MDT8842615.1"/>
    </source>
</evidence>
<proteinExistence type="predicted"/>
<dbReference type="GeneID" id="66513541"/>
<gene>
    <name evidence="1" type="ORF">OI25_7191</name>
    <name evidence="2" type="ORF">ParKJ_34835</name>
</gene>
<evidence type="ECO:0000313" key="4">
    <source>
        <dbReference type="Proteomes" id="UP001246473"/>
    </source>
</evidence>
<dbReference type="Proteomes" id="UP001246473">
    <property type="component" value="Unassembled WGS sequence"/>
</dbReference>
<accession>A0AAP5QHE2</accession>
<reference evidence="2" key="2">
    <citation type="submission" date="2022-08" db="EMBL/GenBank/DDBJ databases">
        <authorList>
            <person name="Kim S.-J."/>
        </authorList>
    </citation>
    <scope>NUCLEOTIDE SEQUENCE</scope>
    <source>
        <strain evidence="2">KJ</strain>
    </source>
</reference>
<dbReference type="AlphaFoldDB" id="A0AAP5QHE2"/>